<dbReference type="SUPFAM" id="SSF52091">
    <property type="entry name" value="SpoIIaa-like"/>
    <property type="match status" value="1"/>
</dbReference>
<dbReference type="EMBL" id="MIGB01000054">
    <property type="protein sequence ID" value="OSY35276.1"/>
    <property type="molecule type" value="Genomic_DNA"/>
</dbReference>
<keyword evidence="3" id="KW-1185">Reference proteome</keyword>
<organism evidence="2 3">
    <name type="scientific">Pseudonocardia autotrophica</name>
    <name type="common">Amycolata autotrophica</name>
    <name type="synonym">Nocardia autotrophica</name>
    <dbReference type="NCBI Taxonomy" id="2074"/>
    <lineage>
        <taxon>Bacteria</taxon>
        <taxon>Bacillati</taxon>
        <taxon>Actinomycetota</taxon>
        <taxon>Actinomycetes</taxon>
        <taxon>Pseudonocardiales</taxon>
        <taxon>Pseudonocardiaceae</taxon>
        <taxon>Pseudonocardia</taxon>
    </lineage>
</organism>
<dbReference type="InterPro" id="IPR058548">
    <property type="entry name" value="MlaB-like_STAS"/>
</dbReference>
<dbReference type="InterPro" id="IPR036513">
    <property type="entry name" value="STAS_dom_sf"/>
</dbReference>
<name>A0A1Y2MJ24_PSEAH</name>
<dbReference type="InterPro" id="IPR002645">
    <property type="entry name" value="STAS_dom"/>
</dbReference>
<sequence length="128" mass="13308">MTGPPAGYDELAADPLRASAEYRPDGSVVLRCRGGIDAATAPPLSVFLIGWVDRCCCVELDLSGVDHLAAAGLAAVLTGCRHADREGRHLRLGPGRSPAVGRALAAARIVVGDRLGPTCPQHHRRPAA</sequence>
<gene>
    <name evidence="2" type="ORF">BG845_06142</name>
</gene>
<protein>
    <recommendedName>
        <fullName evidence="1">STAS domain-containing protein</fullName>
    </recommendedName>
</protein>
<comment type="caution">
    <text evidence="2">The sequence shown here is derived from an EMBL/GenBank/DDBJ whole genome shotgun (WGS) entry which is preliminary data.</text>
</comment>
<dbReference type="Proteomes" id="UP000194360">
    <property type="component" value="Unassembled WGS sequence"/>
</dbReference>
<dbReference type="RefSeq" id="WP_085916211.1">
    <property type="nucleotide sequence ID" value="NZ_AP018920.1"/>
</dbReference>
<dbReference type="Gene3D" id="3.30.750.24">
    <property type="entry name" value="STAS domain"/>
    <property type="match status" value="1"/>
</dbReference>
<dbReference type="AlphaFoldDB" id="A0A1Y2MJ24"/>
<evidence type="ECO:0000313" key="2">
    <source>
        <dbReference type="EMBL" id="OSY35276.1"/>
    </source>
</evidence>
<dbReference type="STRING" id="2074.BG845_06142"/>
<accession>A0A1Y2MJ24</accession>
<dbReference type="Pfam" id="PF13466">
    <property type="entry name" value="STAS_2"/>
    <property type="match status" value="1"/>
</dbReference>
<feature type="domain" description="STAS" evidence="1">
    <location>
        <begin position="25"/>
        <end position="92"/>
    </location>
</feature>
<evidence type="ECO:0000313" key="3">
    <source>
        <dbReference type="Proteomes" id="UP000194360"/>
    </source>
</evidence>
<dbReference type="PROSITE" id="PS50801">
    <property type="entry name" value="STAS"/>
    <property type="match status" value="1"/>
</dbReference>
<proteinExistence type="predicted"/>
<evidence type="ECO:0000259" key="1">
    <source>
        <dbReference type="PROSITE" id="PS50801"/>
    </source>
</evidence>
<reference evidence="2 3" key="1">
    <citation type="submission" date="2016-09" db="EMBL/GenBank/DDBJ databases">
        <title>Pseudonocardia autotrophica DSM535, a candidate organism with high potential of specific P450 cytochromes.</title>
        <authorList>
            <person name="Grumaz C."/>
            <person name="Vainshtein Y."/>
            <person name="Kirstahler P."/>
            <person name="Sohn K."/>
        </authorList>
    </citation>
    <scope>NUCLEOTIDE SEQUENCE [LARGE SCALE GENOMIC DNA]</scope>
    <source>
        <strain evidence="2 3">DSM 535</strain>
    </source>
</reference>